<gene>
    <name evidence="5 7" type="primary">rpmB</name>
    <name evidence="7" type="ORF">QLQ80_01995</name>
</gene>
<keyword evidence="8" id="KW-1185">Reference proteome</keyword>
<reference evidence="7" key="1">
    <citation type="submission" date="2023-05" db="EMBL/GenBank/DDBJ databases">
        <title>Mycoplasma phocimorsus sp. nov., isolated from Scandinavian patients with seal finger or septic arthritis after contact with seals.</title>
        <authorList>
            <person name="Skafte-Holm A."/>
            <person name="Pedersen T.R."/>
            <person name="Froelund M."/>
            <person name="Stegger M."/>
            <person name="Qvortrup K."/>
            <person name="Michaels D.L."/>
            <person name="Brown D.R."/>
            <person name="Jensen J.S."/>
        </authorList>
    </citation>
    <scope>NUCLEOTIDE SEQUENCE</scope>
    <source>
        <strain evidence="7">M5725</strain>
    </source>
</reference>
<dbReference type="Gene3D" id="2.30.170.40">
    <property type="entry name" value="Ribosomal protein L28/L24"/>
    <property type="match status" value="1"/>
</dbReference>
<evidence type="ECO:0000256" key="3">
    <source>
        <dbReference type="ARBA" id="ARBA00023274"/>
    </source>
</evidence>
<dbReference type="GO" id="GO:0003735">
    <property type="term" value="F:structural constituent of ribosome"/>
    <property type="evidence" value="ECO:0007669"/>
    <property type="project" value="InterPro"/>
</dbReference>
<evidence type="ECO:0000256" key="2">
    <source>
        <dbReference type="ARBA" id="ARBA00022980"/>
    </source>
</evidence>
<dbReference type="PANTHER" id="PTHR39080">
    <property type="entry name" value="50S RIBOSOMAL PROTEIN L28"/>
    <property type="match status" value="1"/>
</dbReference>
<keyword evidence="2 5" id="KW-0689">Ribosomal protein</keyword>
<evidence type="ECO:0000313" key="7">
    <source>
        <dbReference type="EMBL" id="MDJ1645858.1"/>
    </source>
</evidence>
<dbReference type="AlphaFoldDB" id="A0AAJ1PSA5"/>
<evidence type="ECO:0000256" key="4">
    <source>
        <dbReference type="ARBA" id="ARBA00035174"/>
    </source>
</evidence>
<dbReference type="HAMAP" id="MF_00373">
    <property type="entry name" value="Ribosomal_bL28"/>
    <property type="match status" value="1"/>
</dbReference>
<dbReference type="InterPro" id="IPR001383">
    <property type="entry name" value="Ribosomal_bL28_bact-type"/>
</dbReference>
<evidence type="ECO:0000256" key="1">
    <source>
        <dbReference type="ARBA" id="ARBA00008760"/>
    </source>
</evidence>
<dbReference type="GO" id="GO:0005840">
    <property type="term" value="C:ribosome"/>
    <property type="evidence" value="ECO:0007669"/>
    <property type="project" value="UniProtKB-KW"/>
</dbReference>
<dbReference type="InterPro" id="IPR050096">
    <property type="entry name" value="Bacterial_rp_bL28"/>
</dbReference>
<organism evidence="7 8">
    <name type="scientific">Mycoplasma phocimorsus</name>
    <dbReference type="NCBI Taxonomy" id="3045839"/>
    <lineage>
        <taxon>Bacteria</taxon>
        <taxon>Bacillati</taxon>
        <taxon>Mycoplasmatota</taxon>
        <taxon>Mollicutes</taxon>
        <taxon>Mycoplasmataceae</taxon>
        <taxon>Mycoplasma</taxon>
    </lineage>
</organism>
<keyword evidence="3 5" id="KW-0687">Ribonucleoprotein</keyword>
<comment type="caution">
    <text evidence="7">The sequence shown here is derived from an EMBL/GenBank/DDBJ whole genome shotgun (WGS) entry which is preliminary data.</text>
</comment>
<comment type="similarity">
    <text evidence="1 5">Belongs to the bacterial ribosomal protein bL28 family.</text>
</comment>
<evidence type="ECO:0000256" key="5">
    <source>
        <dbReference type="HAMAP-Rule" id="MF_00373"/>
    </source>
</evidence>
<dbReference type="GO" id="GO:1990904">
    <property type="term" value="C:ribonucleoprotein complex"/>
    <property type="evidence" value="ECO:0007669"/>
    <property type="project" value="UniProtKB-KW"/>
</dbReference>
<feature type="region of interest" description="Disordered" evidence="6">
    <location>
        <begin position="1"/>
        <end position="26"/>
    </location>
</feature>
<dbReference type="Pfam" id="PF00830">
    <property type="entry name" value="Ribosomal_L28"/>
    <property type="match status" value="1"/>
</dbReference>
<sequence length="63" mass="7048">MSRQDMLTGKRAMSGNTRSHALNASKRKFNLNLQKVTIIENGQKNTLRVTAKTARTLKKYGVA</sequence>
<name>A0AAJ1PSA5_9MOLU</name>
<dbReference type="InterPro" id="IPR026569">
    <property type="entry name" value="Ribosomal_bL28"/>
</dbReference>
<dbReference type="Proteomes" id="UP001224428">
    <property type="component" value="Unassembled WGS sequence"/>
</dbReference>
<dbReference type="NCBIfam" id="TIGR00009">
    <property type="entry name" value="L28"/>
    <property type="match status" value="1"/>
</dbReference>
<protein>
    <recommendedName>
        <fullName evidence="4 5">Large ribosomal subunit protein bL28</fullName>
    </recommendedName>
</protein>
<dbReference type="PANTHER" id="PTHR39080:SF1">
    <property type="entry name" value="LARGE RIBOSOMAL SUBUNIT PROTEIN BL28A"/>
    <property type="match status" value="1"/>
</dbReference>
<accession>A0AAJ1PSA5</accession>
<evidence type="ECO:0000313" key="8">
    <source>
        <dbReference type="Proteomes" id="UP001224428"/>
    </source>
</evidence>
<dbReference type="InterPro" id="IPR037147">
    <property type="entry name" value="Ribosomal_bL28_sf"/>
</dbReference>
<proteinExistence type="inferred from homology"/>
<dbReference type="GO" id="GO:0006412">
    <property type="term" value="P:translation"/>
    <property type="evidence" value="ECO:0007669"/>
    <property type="project" value="UniProtKB-UniRule"/>
</dbReference>
<dbReference type="EMBL" id="JASDDP010000019">
    <property type="protein sequence ID" value="MDJ1645858.1"/>
    <property type="molecule type" value="Genomic_DNA"/>
</dbReference>
<dbReference type="RefSeq" id="WP_283827282.1">
    <property type="nucleotide sequence ID" value="NZ_JASDDP010000019.1"/>
</dbReference>
<dbReference type="InterPro" id="IPR034704">
    <property type="entry name" value="Ribosomal_bL28/bL31-like_sf"/>
</dbReference>
<evidence type="ECO:0000256" key="6">
    <source>
        <dbReference type="SAM" id="MobiDB-lite"/>
    </source>
</evidence>
<dbReference type="SUPFAM" id="SSF143800">
    <property type="entry name" value="L28p-like"/>
    <property type="match status" value="1"/>
</dbReference>